<proteinExistence type="inferred from homology"/>
<evidence type="ECO:0000256" key="6">
    <source>
        <dbReference type="ARBA" id="ARBA00023136"/>
    </source>
</evidence>
<evidence type="ECO:0000313" key="14">
    <source>
        <dbReference type="EMBL" id="SMF32124.1"/>
    </source>
</evidence>
<keyword evidence="2" id="KW-1003">Cell membrane</keyword>
<reference evidence="15" key="1">
    <citation type="submission" date="2017-04" db="EMBL/GenBank/DDBJ databases">
        <authorList>
            <person name="Varghese N."/>
            <person name="Submissions S."/>
        </authorList>
    </citation>
    <scope>NUCLEOTIDE SEQUENCE [LARGE SCALE GENOMIC DNA]</scope>
    <source>
        <strain evidence="15">RKEM611</strain>
    </source>
</reference>
<comment type="similarity">
    <text evidence="8">Belongs to the PpiD chaperone family.</text>
</comment>
<keyword evidence="3" id="KW-0997">Cell inner membrane</keyword>
<feature type="transmembrane region" description="Helical" evidence="12">
    <location>
        <begin position="21"/>
        <end position="39"/>
    </location>
</feature>
<dbReference type="Pfam" id="PF13616">
    <property type="entry name" value="Rotamase_3"/>
    <property type="match status" value="1"/>
</dbReference>
<evidence type="ECO:0000256" key="1">
    <source>
        <dbReference type="ARBA" id="ARBA00004382"/>
    </source>
</evidence>
<dbReference type="Pfam" id="PF13624">
    <property type="entry name" value="SurA_N_3"/>
    <property type="match status" value="1"/>
</dbReference>
<dbReference type="SUPFAM" id="SSF54534">
    <property type="entry name" value="FKBP-like"/>
    <property type="match status" value="1"/>
</dbReference>
<keyword evidence="11 14" id="KW-0413">Isomerase</keyword>
<gene>
    <name evidence="14" type="ORF">SAMN06296036_1105</name>
</gene>
<dbReference type="PANTHER" id="PTHR47529">
    <property type="entry name" value="PEPTIDYL-PROLYL CIS-TRANS ISOMERASE D"/>
    <property type="match status" value="1"/>
</dbReference>
<evidence type="ECO:0000256" key="12">
    <source>
        <dbReference type="SAM" id="Phobius"/>
    </source>
</evidence>
<evidence type="ECO:0000256" key="11">
    <source>
        <dbReference type="PROSITE-ProRule" id="PRU00278"/>
    </source>
</evidence>
<evidence type="ECO:0000256" key="3">
    <source>
        <dbReference type="ARBA" id="ARBA00022519"/>
    </source>
</evidence>
<dbReference type="EMBL" id="FWZT01000010">
    <property type="protein sequence ID" value="SMF32124.1"/>
    <property type="molecule type" value="Genomic_DNA"/>
</dbReference>
<dbReference type="SUPFAM" id="SSF109998">
    <property type="entry name" value="Triger factor/SurA peptide-binding domain-like"/>
    <property type="match status" value="1"/>
</dbReference>
<dbReference type="GO" id="GO:0005886">
    <property type="term" value="C:plasma membrane"/>
    <property type="evidence" value="ECO:0007669"/>
    <property type="project" value="UniProtKB-SubCell"/>
</dbReference>
<keyword evidence="6 12" id="KW-0472">Membrane</keyword>
<dbReference type="InterPro" id="IPR000297">
    <property type="entry name" value="PPIase_PpiC"/>
</dbReference>
<keyword evidence="4 12" id="KW-0812">Transmembrane</keyword>
<dbReference type="OrthoDB" id="9812372at2"/>
<evidence type="ECO:0000313" key="15">
    <source>
        <dbReference type="Proteomes" id="UP000192907"/>
    </source>
</evidence>
<feature type="domain" description="PpiC" evidence="13">
    <location>
        <begin position="245"/>
        <end position="352"/>
    </location>
</feature>
<keyword evidence="5 12" id="KW-1133">Transmembrane helix</keyword>
<dbReference type="RefSeq" id="WP_132320649.1">
    <property type="nucleotide sequence ID" value="NZ_FWZT01000010.1"/>
</dbReference>
<evidence type="ECO:0000256" key="5">
    <source>
        <dbReference type="ARBA" id="ARBA00022989"/>
    </source>
</evidence>
<sequence length="528" mass="58671">MFSWKGKDISDLDSGKLKRNIPAYVILALAVGAMTFFGVCEPSGNRLIGPSGVAASVDGMDVSALEFRRAHINRTQQAQQQFKDNFDPVKLGISQAVVNGLVDQLVYYKEAVRNGLYASDDEVANVIIEGQYFQNEQGKFDPELFQRYLRSQRHTEASFTEEIRRSLVNSKLRSFVTDTYRVSREAAKLDKLLTDTKINVEFVQVNPSNVNVNVSDEDIDAFLADGGEEKVRKYFDQNPREFNKEAQVKARHVLIAFQGASRATGDAAKRSKEDAKALAEKVLKEAKSGDFVAVVKKYTDEASGKTKGGDLGYFKKGDMVPEFSEAAFAMNKGEISNIVESKFGFHIIKVEDTKPAVNTSFDDAKRSIASKLVSKDKRPELAKAQAEKALEAAKSGNEAVFKELGLEWKTTGEFALNARFLPGGLGSDPKLKEAALSLEKAGDVADSVVEASGSHYILRLKSREGAEVEKMSSDELEQLADSSRFLEAFWMYNKLTQDVKKTYEDANRIYRNEEYMQYDAILRSQSGS</sequence>
<evidence type="ECO:0000256" key="9">
    <source>
        <dbReference type="ARBA" id="ARBA00040743"/>
    </source>
</evidence>
<evidence type="ECO:0000256" key="10">
    <source>
        <dbReference type="ARBA" id="ARBA00042775"/>
    </source>
</evidence>
<accession>A0A1Y6C2B9</accession>
<dbReference type="Gene3D" id="1.10.4030.10">
    <property type="entry name" value="Porin chaperone SurA, peptide-binding domain"/>
    <property type="match status" value="1"/>
</dbReference>
<dbReference type="STRING" id="1513793.SAMN06296036_1105"/>
<dbReference type="PROSITE" id="PS50198">
    <property type="entry name" value="PPIC_PPIASE_2"/>
    <property type="match status" value="1"/>
</dbReference>
<dbReference type="InterPro" id="IPR046357">
    <property type="entry name" value="PPIase_dom_sf"/>
</dbReference>
<evidence type="ECO:0000256" key="8">
    <source>
        <dbReference type="ARBA" id="ARBA00038408"/>
    </source>
</evidence>
<dbReference type="Proteomes" id="UP000192907">
    <property type="component" value="Unassembled WGS sequence"/>
</dbReference>
<organism evidence="14 15">
    <name type="scientific">Pseudobacteriovorax antillogorgiicola</name>
    <dbReference type="NCBI Taxonomy" id="1513793"/>
    <lineage>
        <taxon>Bacteria</taxon>
        <taxon>Pseudomonadati</taxon>
        <taxon>Bdellovibrionota</taxon>
        <taxon>Oligoflexia</taxon>
        <taxon>Oligoflexales</taxon>
        <taxon>Pseudobacteriovoracaceae</taxon>
        <taxon>Pseudobacteriovorax</taxon>
    </lineage>
</organism>
<evidence type="ECO:0000256" key="2">
    <source>
        <dbReference type="ARBA" id="ARBA00022475"/>
    </source>
</evidence>
<keyword evidence="15" id="KW-1185">Reference proteome</keyword>
<dbReference type="InterPro" id="IPR052029">
    <property type="entry name" value="PpiD_chaperone"/>
</dbReference>
<dbReference type="InterPro" id="IPR027304">
    <property type="entry name" value="Trigger_fact/SurA_dom_sf"/>
</dbReference>
<dbReference type="GO" id="GO:0003755">
    <property type="term" value="F:peptidyl-prolyl cis-trans isomerase activity"/>
    <property type="evidence" value="ECO:0007669"/>
    <property type="project" value="UniProtKB-KW"/>
</dbReference>
<evidence type="ECO:0000256" key="7">
    <source>
        <dbReference type="ARBA" id="ARBA00023186"/>
    </source>
</evidence>
<comment type="subcellular location">
    <subcellularLocation>
        <location evidence="1">Cell inner membrane</location>
        <topology evidence="1">Single-pass type II membrane protein</topology>
        <orientation evidence="1">Periplasmic side</orientation>
    </subcellularLocation>
</comment>
<evidence type="ECO:0000256" key="4">
    <source>
        <dbReference type="ARBA" id="ARBA00022692"/>
    </source>
</evidence>
<dbReference type="PANTHER" id="PTHR47529:SF1">
    <property type="entry name" value="PERIPLASMIC CHAPERONE PPID"/>
    <property type="match status" value="1"/>
</dbReference>
<name>A0A1Y6C2B9_9BACT</name>
<dbReference type="Gene3D" id="3.10.50.40">
    <property type="match status" value="1"/>
</dbReference>
<evidence type="ECO:0000259" key="13">
    <source>
        <dbReference type="PROSITE" id="PS50198"/>
    </source>
</evidence>
<protein>
    <recommendedName>
        <fullName evidence="9">Periplasmic chaperone PpiD</fullName>
    </recommendedName>
    <alternativeName>
        <fullName evidence="10">Periplasmic folding chaperone</fullName>
    </alternativeName>
</protein>
<keyword evidence="7" id="KW-0143">Chaperone</keyword>
<keyword evidence="11" id="KW-0697">Rotamase</keyword>
<dbReference type="AlphaFoldDB" id="A0A1Y6C2B9"/>